<keyword evidence="5" id="KW-1185">Reference proteome</keyword>
<feature type="region of interest" description="Disordered" evidence="2">
    <location>
        <begin position="386"/>
        <end position="408"/>
    </location>
</feature>
<dbReference type="GO" id="GO:0008757">
    <property type="term" value="F:S-adenosylmethionine-dependent methyltransferase activity"/>
    <property type="evidence" value="ECO:0007669"/>
    <property type="project" value="InterPro"/>
</dbReference>
<dbReference type="EMBL" id="FRDF01000019">
    <property type="protein sequence ID" value="SHN64930.1"/>
    <property type="molecule type" value="Genomic_DNA"/>
</dbReference>
<reference evidence="5" key="1">
    <citation type="submission" date="2016-12" db="EMBL/GenBank/DDBJ databases">
        <authorList>
            <person name="Varghese N."/>
            <person name="Submissions S."/>
        </authorList>
    </citation>
    <scope>NUCLEOTIDE SEQUENCE [LARGE SCALE GENOMIC DNA]</scope>
    <source>
        <strain evidence="5">DSM 11032</strain>
    </source>
</reference>
<evidence type="ECO:0000313" key="4">
    <source>
        <dbReference type="EMBL" id="SHN64930.1"/>
    </source>
</evidence>
<evidence type="ECO:0000259" key="3">
    <source>
        <dbReference type="Pfam" id="PF08241"/>
    </source>
</evidence>
<dbReference type="OrthoDB" id="7431723at2"/>
<dbReference type="AlphaFoldDB" id="A0A1M7T2D5"/>
<feature type="domain" description="Methyltransferase type 11" evidence="3">
    <location>
        <begin position="52"/>
        <end position="107"/>
    </location>
</feature>
<dbReference type="Gene3D" id="3.40.50.150">
    <property type="entry name" value="Vaccinia Virus protein VP39"/>
    <property type="match status" value="1"/>
</dbReference>
<name>A0A1M7T2D5_9SPHN</name>
<dbReference type="RefSeq" id="WP_072675634.1">
    <property type="nucleotide sequence ID" value="NZ_FRDF01000019.1"/>
</dbReference>
<protein>
    <submittedName>
        <fullName evidence="4">Methyltransferase domain-containing protein</fullName>
    </submittedName>
</protein>
<keyword evidence="4" id="KW-0489">Methyltransferase</keyword>
<sequence>MHDTALEIGRLAIEIYASKDAKILELGSMDVNGSLRQFAPEDSSYLGVDLEPGKSVDMVVEPGKPLPFEDGAFDLILASSVFEHDPAFWATFLDLARLLRDGGHLYINAPSNGAVHRYPEDHWRFYPDSGLALERWATSQGLPVRLIESFTAPRKGDTWNDFVAIFRRGESEAGLKGRFLHTVFDGKNVWTLGASKPLKPSDPTEDMLLLKGAQEKSSKLEKEVGEIRAKIERISQDAHTLESTLRQREEEIEQVTRERSQLEQGAKAKQNELGERLETLQQERDAARNALATTEARLEEQGKALAHQQAETIRHETAKAEALAELAVNQAKLFASEARLNEREESLAKLKAKAKKARKAHREVEGSLEERFSELATLTRLLNAAENGGRDADARRKTSESQRLAAEARSRAEAENRAWLVRVHAHLAEMRFWTALLPPPYREQRRLKVMRSAGLFDAEKYLELYPDVVAAGMDPLRHYILHGMEEGRERPV</sequence>
<proteinExistence type="predicted"/>
<accession>A0A1M7T2D5</accession>
<dbReference type="SUPFAM" id="SSF53335">
    <property type="entry name" value="S-adenosyl-L-methionine-dependent methyltransferases"/>
    <property type="match status" value="1"/>
</dbReference>
<dbReference type="GO" id="GO:0032259">
    <property type="term" value="P:methylation"/>
    <property type="evidence" value="ECO:0007669"/>
    <property type="project" value="UniProtKB-KW"/>
</dbReference>
<dbReference type="InterPro" id="IPR013216">
    <property type="entry name" value="Methyltransf_11"/>
</dbReference>
<keyword evidence="4" id="KW-0808">Transferase</keyword>
<organism evidence="4 5">
    <name type="scientific">Erythrobacter sanguineus</name>
    <dbReference type="NCBI Taxonomy" id="198312"/>
    <lineage>
        <taxon>Bacteria</taxon>
        <taxon>Pseudomonadati</taxon>
        <taxon>Pseudomonadota</taxon>
        <taxon>Alphaproteobacteria</taxon>
        <taxon>Sphingomonadales</taxon>
        <taxon>Erythrobacteraceae</taxon>
        <taxon>Erythrobacter/Porphyrobacter group</taxon>
        <taxon>Erythrobacter</taxon>
    </lineage>
</organism>
<evidence type="ECO:0000313" key="5">
    <source>
        <dbReference type="Proteomes" id="UP000184391"/>
    </source>
</evidence>
<dbReference type="CDD" id="cd02440">
    <property type="entry name" value="AdoMet_MTases"/>
    <property type="match status" value="1"/>
</dbReference>
<keyword evidence="1" id="KW-0175">Coiled coil</keyword>
<dbReference type="Proteomes" id="UP000184391">
    <property type="component" value="Unassembled WGS sequence"/>
</dbReference>
<evidence type="ECO:0000256" key="2">
    <source>
        <dbReference type="SAM" id="MobiDB-lite"/>
    </source>
</evidence>
<dbReference type="InterPro" id="IPR029063">
    <property type="entry name" value="SAM-dependent_MTases_sf"/>
</dbReference>
<feature type="compositionally biased region" description="Basic and acidic residues" evidence="2">
    <location>
        <begin position="388"/>
        <end position="408"/>
    </location>
</feature>
<dbReference type="STRING" id="198312.SAMN02745193_02804"/>
<gene>
    <name evidence="4" type="ORF">SAMN02745193_02804</name>
</gene>
<evidence type="ECO:0000256" key="1">
    <source>
        <dbReference type="SAM" id="Coils"/>
    </source>
</evidence>
<feature type="coiled-coil region" evidence="1">
    <location>
        <begin position="340"/>
        <end position="367"/>
    </location>
</feature>
<feature type="coiled-coil region" evidence="1">
    <location>
        <begin position="210"/>
        <end position="311"/>
    </location>
</feature>
<dbReference type="Pfam" id="PF08241">
    <property type="entry name" value="Methyltransf_11"/>
    <property type="match status" value="1"/>
</dbReference>